<sequence>MNKRLTKPVAMMLLTTAMAFGLTACSDDNTTAEDVGEQIDQTVTDTGNAIEDKCEDVKEEAGAEDTDC</sequence>
<name>A0A3N9TFG6_9VIBR</name>
<organism evidence="2 3">
    <name type="scientific">Vibrio viridaestus</name>
    <dbReference type="NCBI Taxonomy" id="2487322"/>
    <lineage>
        <taxon>Bacteria</taxon>
        <taxon>Pseudomonadati</taxon>
        <taxon>Pseudomonadota</taxon>
        <taxon>Gammaproteobacteria</taxon>
        <taxon>Vibrionales</taxon>
        <taxon>Vibrionaceae</taxon>
        <taxon>Vibrio</taxon>
    </lineage>
</organism>
<dbReference type="AlphaFoldDB" id="A0A3N9TFG6"/>
<comment type="caution">
    <text evidence="2">The sequence shown here is derived from an EMBL/GenBank/DDBJ whole genome shotgun (WGS) entry which is preliminary data.</text>
</comment>
<feature type="signal peptide" evidence="1">
    <location>
        <begin position="1"/>
        <end position="19"/>
    </location>
</feature>
<keyword evidence="3" id="KW-1185">Reference proteome</keyword>
<dbReference type="RefSeq" id="WP_124937268.1">
    <property type="nucleotide sequence ID" value="NZ_RJVQ01000004.1"/>
</dbReference>
<dbReference type="OrthoDB" id="6106414at2"/>
<dbReference type="PROSITE" id="PS51257">
    <property type="entry name" value="PROKAR_LIPOPROTEIN"/>
    <property type="match status" value="1"/>
</dbReference>
<dbReference type="Proteomes" id="UP000281112">
    <property type="component" value="Unassembled WGS sequence"/>
</dbReference>
<dbReference type="EMBL" id="RJVQ01000004">
    <property type="protein sequence ID" value="RQW62869.1"/>
    <property type="molecule type" value="Genomic_DNA"/>
</dbReference>
<protein>
    <recommendedName>
        <fullName evidence="4">YtxH domain-containing protein</fullName>
    </recommendedName>
</protein>
<accession>A0A3N9TFG6</accession>
<evidence type="ECO:0008006" key="4">
    <source>
        <dbReference type="Google" id="ProtNLM"/>
    </source>
</evidence>
<evidence type="ECO:0000313" key="2">
    <source>
        <dbReference type="EMBL" id="RQW62869.1"/>
    </source>
</evidence>
<gene>
    <name evidence="2" type="ORF">EES38_11090</name>
</gene>
<keyword evidence="1" id="KW-0732">Signal</keyword>
<reference evidence="2 3" key="1">
    <citation type="submission" date="2018-11" db="EMBL/GenBank/DDBJ databases">
        <title>Vibrio LJC006 sp. nov., isolated from seawater during the bloom of the enteromorpha.</title>
        <authorList>
            <person name="Liang J."/>
        </authorList>
    </citation>
    <scope>NUCLEOTIDE SEQUENCE [LARGE SCALE GENOMIC DNA]</scope>
    <source>
        <strain evidence="2 3">LJC006</strain>
    </source>
</reference>
<evidence type="ECO:0000256" key="1">
    <source>
        <dbReference type="SAM" id="SignalP"/>
    </source>
</evidence>
<proteinExistence type="predicted"/>
<feature type="chain" id="PRO_5018005211" description="YtxH domain-containing protein" evidence="1">
    <location>
        <begin position="20"/>
        <end position="68"/>
    </location>
</feature>
<evidence type="ECO:0000313" key="3">
    <source>
        <dbReference type="Proteomes" id="UP000281112"/>
    </source>
</evidence>